<dbReference type="CDD" id="cd11304">
    <property type="entry name" value="Cadherin_repeat"/>
    <property type="match status" value="3"/>
</dbReference>
<feature type="domain" description="Cadherin" evidence="9">
    <location>
        <begin position="4"/>
        <end position="103"/>
    </location>
</feature>
<dbReference type="GO" id="GO:0005509">
    <property type="term" value="F:calcium ion binding"/>
    <property type="evidence" value="ECO:0007669"/>
    <property type="project" value="UniProtKB-UniRule"/>
</dbReference>
<organism evidence="10 11">
    <name type="scientific">Leptotrombidium deliense</name>
    <dbReference type="NCBI Taxonomy" id="299467"/>
    <lineage>
        <taxon>Eukaryota</taxon>
        <taxon>Metazoa</taxon>
        <taxon>Ecdysozoa</taxon>
        <taxon>Arthropoda</taxon>
        <taxon>Chelicerata</taxon>
        <taxon>Arachnida</taxon>
        <taxon>Acari</taxon>
        <taxon>Acariformes</taxon>
        <taxon>Trombidiformes</taxon>
        <taxon>Prostigmata</taxon>
        <taxon>Anystina</taxon>
        <taxon>Parasitengona</taxon>
        <taxon>Trombiculoidea</taxon>
        <taxon>Trombiculidae</taxon>
        <taxon>Leptotrombidium</taxon>
    </lineage>
</organism>
<feature type="domain" description="Cadherin" evidence="9">
    <location>
        <begin position="237"/>
        <end position="317"/>
    </location>
</feature>
<keyword evidence="4 8" id="KW-0106">Calcium</keyword>
<keyword evidence="5" id="KW-0130">Cell adhesion</keyword>
<proteinExistence type="predicted"/>
<keyword evidence="6" id="KW-1133">Transmembrane helix</keyword>
<dbReference type="Pfam" id="PF00028">
    <property type="entry name" value="Cadherin"/>
    <property type="match status" value="1"/>
</dbReference>
<feature type="domain" description="Cadherin" evidence="9">
    <location>
        <begin position="145"/>
        <end position="234"/>
    </location>
</feature>
<dbReference type="InterPro" id="IPR015919">
    <property type="entry name" value="Cadherin-like_sf"/>
</dbReference>
<keyword evidence="11" id="KW-1185">Reference proteome</keyword>
<dbReference type="GO" id="GO:0016020">
    <property type="term" value="C:membrane"/>
    <property type="evidence" value="ECO:0007669"/>
    <property type="project" value="UniProtKB-SubCell"/>
</dbReference>
<dbReference type="Proteomes" id="UP000288716">
    <property type="component" value="Unassembled WGS sequence"/>
</dbReference>
<evidence type="ECO:0000256" key="8">
    <source>
        <dbReference type="PROSITE-ProRule" id="PRU00043"/>
    </source>
</evidence>
<dbReference type="VEuPathDB" id="VectorBase:LDEU011806"/>
<dbReference type="Gene3D" id="2.60.40.60">
    <property type="entry name" value="Cadherins"/>
    <property type="match status" value="3"/>
</dbReference>
<keyword evidence="2" id="KW-0812">Transmembrane</keyword>
<feature type="non-terminal residue" evidence="10">
    <location>
        <position position="1"/>
    </location>
</feature>
<evidence type="ECO:0000256" key="3">
    <source>
        <dbReference type="ARBA" id="ARBA00022737"/>
    </source>
</evidence>
<evidence type="ECO:0000256" key="5">
    <source>
        <dbReference type="ARBA" id="ARBA00022889"/>
    </source>
</evidence>
<evidence type="ECO:0000256" key="6">
    <source>
        <dbReference type="ARBA" id="ARBA00022989"/>
    </source>
</evidence>
<dbReference type="PROSITE" id="PS50268">
    <property type="entry name" value="CADHERIN_2"/>
    <property type="match status" value="3"/>
</dbReference>
<reference evidence="10 11" key="1">
    <citation type="journal article" date="2018" name="Gigascience">
        <title>Genomes of trombidid mites reveal novel predicted allergens and laterally-transferred genes associated with secondary metabolism.</title>
        <authorList>
            <person name="Dong X."/>
            <person name="Chaisiri K."/>
            <person name="Xia D."/>
            <person name="Armstrong S.D."/>
            <person name="Fang Y."/>
            <person name="Donnelly M.J."/>
            <person name="Kadowaki T."/>
            <person name="McGarry J.W."/>
            <person name="Darby A.C."/>
            <person name="Makepeace B.L."/>
        </authorList>
    </citation>
    <scope>NUCLEOTIDE SEQUENCE [LARGE SCALE GENOMIC DNA]</scope>
    <source>
        <strain evidence="10">UoL-UT</strain>
    </source>
</reference>
<dbReference type="PRINTS" id="PR00205">
    <property type="entry name" value="CADHERIN"/>
</dbReference>
<name>A0A443RYD2_9ACAR</name>
<protein>
    <submittedName>
        <fullName evidence="10">Pt1-cadherin-like protein</fullName>
    </submittedName>
</protein>
<dbReference type="PANTHER" id="PTHR24025">
    <property type="entry name" value="DESMOGLEIN FAMILY MEMBER"/>
    <property type="match status" value="1"/>
</dbReference>
<dbReference type="GO" id="GO:0007156">
    <property type="term" value="P:homophilic cell adhesion via plasma membrane adhesion molecules"/>
    <property type="evidence" value="ECO:0007669"/>
    <property type="project" value="InterPro"/>
</dbReference>
<dbReference type="SUPFAM" id="SSF49313">
    <property type="entry name" value="Cadherin-like"/>
    <property type="match status" value="3"/>
</dbReference>
<dbReference type="OrthoDB" id="6252479at2759"/>
<dbReference type="FunFam" id="2.60.40.60:FF:000184">
    <property type="entry name" value="neural-cadherin isoform X12"/>
    <property type="match status" value="1"/>
</dbReference>
<gene>
    <name evidence="10" type="ORF">B4U80_09562</name>
</gene>
<dbReference type="InterPro" id="IPR002126">
    <property type="entry name" value="Cadherin-like_dom"/>
</dbReference>
<keyword evidence="3" id="KW-0677">Repeat</keyword>
<evidence type="ECO:0000256" key="7">
    <source>
        <dbReference type="ARBA" id="ARBA00023136"/>
    </source>
</evidence>
<evidence type="ECO:0000313" key="11">
    <source>
        <dbReference type="Proteomes" id="UP000288716"/>
    </source>
</evidence>
<evidence type="ECO:0000256" key="2">
    <source>
        <dbReference type="ARBA" id="ARBA00022692"/>
    </source>
</evidence>
<dbReference type="AlphaFoldDB" id="A0A443RYD2"/>
<evidence type="ECO:0000256" key="1">
    <source>
        <dbReference type="ARBA" id="ARBA00004370"/>
    </source>
</evidence>
<evidence type="ECO:0000259" key="9">
    <source>
        <dbReference type="PROSITE" id="PS50268"/>
    </source>
</evidence>
<dbReference type="EMBL" id="NCKV01019054">
    <property type="protein sequence ID" value="RWS20234.1"/>
    <property type="molecule type" value="Genomic_DNA"/>
</dbReference>
<dbReference type="InterPro" id="IPR050971">
    <property type="entry name" value="Cadherin-domain_protein"/>
</dbReference>
<dbReference type="PANTHER" id="PTHR24025:SF31">
    <property type="entry name" value="NEURAL-CADHERIN"/>
    <property type="match status" value="1"/>
</dbReference>
<feature type="non-terminal residue" evidence="10">
    <location>
        <position position="321"/>
    </location>
</feature>
<accession>A0A443RYD2</accession>
<evidence type="ECO:0000313" key="10">
    <source>
        <dbReference type="EMBL" id="RWS20234.1"/>
    </source>
</evidence>
<evidence type="ECO:0000256" key="4">
    <source>
        <dbReference type="ARBA" id="ARBA00022837"/>
    </source>
</evidence>
<comment type="caution">
    <text evidence="10">The sequence shown here is derived from an EMBL/GenBank/DDBJ whole genome shotgun (WGS) entry which is preliminary data.</text>
</comment>
<dbReference type="STRING" id="299467.A0A443RYD2"/>
<comment type="subcellular location">
    <subcellularLocation>
        <location evidence="1">Membrane</location>
    </subcellularLocation>
</comment>
<dbReference type="GO" id="GO:0005911">
    <property type="term" value="C:cell-cell junction"/>
    <property type="evidence" value="ECO:0007669"/>
    <property type="project" value="TreeGrafter"/>
</dbReference>
<keyword evidence="7" id="KW-0472">Membrane</keyword>
<sequence length="321" mass="36968">EVFERSVYEFDVPSNTERFSVIGNVTATNVHRDSKLSYHLASRHPIFLVIPKTGELLLIAKPEPKNYNLSLYASDNQKPLRKRSLVSVVIRVFNDDEINDANVDKANVINVGKGDRNTDDEYDSIAIQMRRKRSVRPPKSYQFKEADGASPGTIMFNLDKKHSQEVFKLESANRWVTVDTTGAVRVKEPWDYEQLEKHKTIDFWVFVTGPNLNDPERQSITIHIRDVNDEPPYFINRPLPMQAVVQLNAPPGTSVFKLQARDPDTDHNIHYFLVRDRTIGRFEVDERSGEVRTRGNEPFLLDKEYVLYVKAEDHNGPMGDR</sequence>